<keyword evidence="2" id="KW-1185">Reference proteome</keyword>
<evidence type="ECO:0000313" key="1">
    <source>
        <dbReference type="EMBL" id="AVL99637.1"/>
    </source>
</evidence>
<dbReference type="EMBL" id="CP027433">
    <property type="protein sequence ID" value="AVL99637.1"/>
    <property type="molecule type" value="Genomic_DNA"/>
</dbReference>
<accession>A0A2S0KD74</accession>
<gene>
    <name evidence="1" type="ORF">C6V83_04415</name>
</gene>
<protein>
    <submittedName>
        <fullName evidence="1">Uncharacterized protein</fullName>
    </submittedName>
</protein>
<reference evidence="1 2" key="1">
    <citation type="submission" date="2018-03" db="EMBL/GenBank/DDBJ databases">
        <title>Characteristics and genome of n-alkane degrading marine bacteria Gordonia iterans isolated from crude oil contaminated in Tae-an, South Korea.</title>
        <authorList>
            <person name="Lee S.-S."/>
            <person name="Kim H."/>
        </authorList>
    </citation>
    <scope>NUCLEOTIDE SEQUENCE [LARGE SCALE GENOMIC DNA]</scope>
    <source>
        <strain evidence="1 2">Co17</strain>
    </source>
</reference>
<evidence type="ECO:0000313" key="2">
    <source>
        <dbReference type="Proteomes" id="UP000239814"/>
    </source>
</evidence>
<name>A0A2S0KD74_9ACTN</name>
<organism evidence="1 2">
    <name type="scientific">Gordonia iterans</name>
    <dbReference type="NCBI Taxonomy" id="1004901"/>
    <lineage>
        <taxon>Bacteria</taxon>
        <taxon>Bacillati</taxon>
        <taxon>Actinomycetota</taxon>
        <taxon>Actinomycetes</taxon>
        <taxon>Mycobacteriales</taxon>
        <taxon>Gordoniaceae</taxon>
        <taxon>Gordonia</taxon>
    </lineage>
</organism>
<dbReference type="KEGG" id="git:C6V83_04415"/>
<proteinExistence type="predicted"/>
<sequence length="66" mass="7685">MLRVQFLHEQDTDLTRQIDALAAETDPVLPSKDFTRSIVEEELREFRRVISARFARSIIDGCLLDH</sequence>
<dbReference type="AlphaFoldDB" id="A0A2S0KD74"/>
<dbReference type="Proteomes" id="UP000239814">
    <property type="component" value="Chromosome"/>
</dbReference>